<proteinExistence type="predicted"/>
<feature type="domain" description="Amidase" evidence="1">
    <location>
        <begin position="27"/>
        <end position="452"/>
    </location>
</feature>
<dbReference type="Proteomes" id="UP000223606">
    <property type="component" value="Chromosome 1"/>
</dbReference>
<dbReference type="PANTHER" id="PTHR11895">
    <property type="entry name" value="TRANSAMIDASE"/>
    <property type="match status" value="1"/>
</dbReference>
<gene>
    <name evidence="2" type="primary">gatA_7</name>
    <name evidence="2" type="ORF">HDIA_3589</name>
</gene>
<dbReference type="Pfam" id="PF01425">
    <property type="entry name" value="Amidase"/>
    <property type="match status" value="1"/>
</dbReference>
<dbReference type="EC" id="6.3.5.-" evidence="2"/>
<dbReference type="KEGG" id="hdi:HDIA_3589"/>
<evidence type="ECO:0000313" key="3">
    <source>
        <dbReference type="Proteomes" id="UP000223606"/>
    </source>
</evidence>
<dbReference type="SUPFAM" id="SSF75304">
    <property type="entry name" value="Amidase signature (AS) enzymes"/>
    <property type="match status" value="1"/>
</dbReference>
<evidence type="ECO:0000259" key="1">
    <source>
        <dbReference type="Pfam" id="PF01425"/>
    </source>
</evidence>
<dbReference type="GO" id="GO:0016874">
    <property type="term" value="F:ligase activity"/>
    <property type="evidence" value="ECO:0007669"/>
    <property type="project" value="UniProtKB-KW"/>
</dbReference>
<dbReference type="InterPro" id="IPR036928">
    <property type="entry name" value="AS_sf"/>
</dbReference>
<keyword evidence="2" id="KW-0808">Transferase</keyword>
<dbReference type="PANTHER" id="PTHR11895:SF76">
    <property type="entry name" value="INDOLEACETAMIDE HYDROLASE"/>
    <property type="match status" value="1"/>
</dbReference>
<dbReference type="InterPro" id="IPR000120">
    <property type="entry name" value="Amidase"/>
</dbReference>
<dbReference type="InterPro" id="IPR023631">
    <property type="entry name" value="Amidase_dom"/>
</dbReference>
<name>A0A2C9DAE6_9HYPH</name>
<keyword evidence="2" id="KW-0436">Ligase</keyword>
<dbReference type="AlphaFoldDB" id="A0A2C9DAE6"/>
<dbReference type="EMBL" id="LT960614">
    <property type="protein sequence ID" value="SON57130.1"/>
    <property type="molecule type" value="Genomic_DNA"/>
</dbReference>
<sequence length="472" mass="50235">MSDVPLHYRSATELARLIASKEISAVEVMKAFLARIEEVNPKLNSIIALMPASEALRLAEAADKAALAGEATGVLHGLPTAVKDLNAVKGFPTRFGSRAHMSDPVSDKDAIFVGRLREAGALIIGKTNTPEYGVGTLAFNEVFGTTRNPWDLGRHGGGSSGAGAAIAAGLLPFADGSDSGGSIRYPSSFCNTVGLRTSPGLVPFEALGDGWTPHAVLGPMARSSQDAGLLLAAMAGASHAVPNAIDLDPAAFLNLAEVDLSRVRIAWSKDADGLPVSPEVREAYAGARTALEALGCTIDDVELDLSTADRAWEVIEMFGFFTDSPALVHTKPELFRPDYARNIRQGAATVPAELAFGLRERTAIFRRTAALLRDYDVFVTPATPVTAPPADCEWVREIDGHRFDRYFLWQRMACRITMTGHPVLVTPGGFTPAGLPFGLQMVGRLREDHALLSLGNAIERATGWAAQRPTGI</sequence>
<dbReference type="GO" id="GO:0016740">
    <property type="term" value="F:transferase activity"/>
    <property type="evidence" value="ECO:0007669"/>
    <property type="project" value="UniProtKB-KW"/>
</dbReference>
<dbReference type="Gene3D" id="3.90.1300.10">
    <property type="entry name" value="Amidase signature (AS) domain"/>
    <property type="match status" value="1"/>
</dbReference>
<evidence type="ECO:0000313" key="2">
    <source>
        <dbReference type="EMBL" id="SON57130.1"/>
    </source>
</evidence>
<organism evidence="2 3">
    <name type="scientific">Hartmannibacter diazotrophicus</name>
    <dbReference type="NCBI Taxonomy" id="1482074"/>
    <lineage>
        <taxon>Bacteria</taxon>
        <taxon>Pseudomonadati</taxon>
        <taxon>Pseudomonadota</taxon>
        <taxon>Alphaproteobacteria</taxon>
        <taxon>Hyphomicrobiales</taxon>
        <taxon>Pleomorphomonadaceae</taxon>
        <taxon>Hartmannibacter</taxon>
    </lineage>
</organism>
<accession>A0A2C9DAE6</accession>
<keyword evidence="3" id="KW-1185">Reference proteome</keyword>
<protein>
    <submittedName>
        <fullName evidence="2">Glutamyl-tRNA(Gln) amidotransferase subunit A</fullName>
        <ecNumber evidence="2">6.3.5.-</ecNumber>
    </submittedName>
</protein>
<reference evidence="3" key="1">
    <citation type="submission" date="2017-09" db="EMBL/GenBank/DDBJ databases">
        <title>Genome sequence of Nannocystis excedens DSM 71.</title>
        <authorList>
            <person name="Blom J."/>
        </authorList>
    </citation>
    <scope>NUCLEOTIDE SEQUENCE [LARGE SCALE GENOMIC DNA]</scope>
    <source>
        <strain evidence="3">type strain: E19</strain>
    </source>
</reference>